<evidence type="ECO:0000313" key="4">
    <source>
        <dbReference type="Proteomes" id="UP000600547"/>
    </source>
</evidence>
<comment type="caution">
    <text evidence="3">The sequence shown here is derived from an EMBL/GenBank/DDBJ whole genome shotgun (WGS) entry which is preliminary data.</text>
</comment>
<dbReference type="Gene3D" id="3.40.50.300">
    <property type="entry name" value="P-loop containing nucleotide triphosphate hydrolases"/>
    <property type="match status" value="1"/>
</dbReference>
<evidence type="ECO:0000259" key="2">
    <source>
        <dbReference type="Pfam" id="PF13086"/>
    </source>
</evidence>
<reference evidence="4" key="1">
    <citation type="journal article" date="2019" name="Int. J. Syst. Evol. Microbiol.">
        <title>The Global Catalogue of Microorganisms (GCM) 10K type strain sequencing project: providing services to taxonomists for standard genome sequencing and annotation.</title>
        <authorList>
            <consortium name="The Broad Institute Genomics Platform"/>
            <consortium name="The Broad Institute Genome Sequencing Center for Infectious Disease"/>
            <person name="Wu L."/>
            <person name="Ma J."/>
        </authorList>
    </citation>
    <scope>NUCLEOTIDE SEQUENCE [LARGE SCALE GENOMIC DNA]</scope>
    <source>
        <strain evidence="4">JCM 31047</strain>
    </source>
</reference>
<dbReference type="Proteomes" id="UP000600547">
    <property type="component" value="Unassembled WGS sequence"/>
</dbReference>
<dbReference type="InterPro" id="IPR045055">
    <property type="entry name" value="DNA2/NAM7-like"/>
</dbReference>
<dbReference type="RefSeq" id="WP_189062740.1">
    <property type="nucleotide sequence ID" value="NZ_BMQG01000015.1"/>
</dbReference>
<organism evidence="3 4">
    <name type="scientific">Deinococcus arenae</name>
    <dbReference type="NCBI Taxonomy" id="1452751"/>
    <lineage>
        <taxon>Bacteria</taxon>
        <taxon>Thermotogati</taxon>
        <taxon>Deinococcota</taxon>
        <taxon>Deinococci</taxon>
        <taxon>Deinococcales</taxon>
        <taxon>Deinococcaceae</taxon>
        <taxon>Deinococcus</taxon>
    </lineage>
</organism>
<dbReference type="EMBL" id="BMQG01000015">
    <property type="protein sequence ID" value="GGM54469.1"/>
    <property type="molecule type" value="Genomic_DNA"/>
</dbReference>
<protein>
    <recommendedName>
        <fullName evidence="2">DNA2/NAM7 helicase helicase domain-containing protein</fullName>
    </recommendedName>
</protein>
<dbReference type="Pfam" id="PF13086">
    <property type="entry name" value="AAA_11"/>
    <property type="match status" value="1"/>
</dbReference>
<evidence type="ECO:0000256" key="1">
    <source>
        <dbReference type="SAM" id="Coils"/>
    </source>
</evidence>
<dbReference type="InterPro" id="IPR027417">
    <property type="entry name" value="P-loop_NTPase"/>
</dbReference>
<gene>
    <name evidence="3" type="ORF">GCM10008956_32950</name>
</gene>
<dbReference type="InterPro" id="IPR041677">
    <property type="entry name" value="DNA2/NAM7_AAA_11"/>
</dbReference>
<dbReference type="PANTHER" id="PTHR10887:SF495">
    <property type="entry name" value="HELICASE SENATAXIN ISOFORM X1-RELATED"/>
    <property type="match status" value="1"/>
</dbReference>
<proteinExistence type="predicted"/>
<dbReference type="SUPFAM" id="SSF52540">
    <property type="entry name" value="P-loop containing nucleoside triphosphate hydrolases"/>
    <property type="match status" value="1"/>
</dbReference>
<name>A0A8H9GSA6_9DEIO</name>
<dbReference type="PANTHER" id="PTHR10887">
    <property type="entry name" value="DNA2/NAM7 HELICASE FAMILY"/>
    <property type="match status" value="1"/>
</dbReference>
<keyword evidence="4" id="KW-1185">Reference proteome</keyword>
<keyword evidence="1" id="KW-0175">Coiled coil</keyword>
<dbReference type="GO" id="GO:0004386">
    <property type="term" value="F:helicase activity"/>
    <property type="evidence" value="ECO:0007669"/>
    <property type="project" value="InterPro"/>
</dbReference>
<accession>A0A8H9GSA6</accession>
<feature type="domain" description="DNA2/NAM7 helicase helicase" evidence="2">
    <location>
        <begin position="358"/>
        <end position="479"/>
    </location>
</feature>
<dbReference type="AlphaFoldDB" id="A0A8H9GSA6"/>
<feature type="coiled-coil region" evidence="1">
    <location>
        <begin position="458"/>
        <end position="492"/>
    </location>
</feature>
<evidence type="ECO:0000313" key="3">
    <source>
        <dbReference type="EMBL" id="GGM54469.1"/>
    </source>
</evidence>
<sequence length="501" mass="56501">MMDAAHLDRTQRFYQYLKEFTQLKFKPQRTNDDATLVWLGTLPNEPEIFNPIYAEPDRIGETWLSVRRPTRQSGPALPGLLGDWVTGDLRKVNVPPTIQQQRVIEETILDDDLQPQVIRTTLFLDEQPDVLAAWEAFERQWREWAAGERRALSVQERYVELFDLYQRVQAEGERYELRLGFGALRWRPGGEYTVDRHLITAQVHLQFDAVQGILSVVPSADGARALLEQDMLDPQHRVLNPEAEAILADHQEDVWDPVGVPAVLKAWANAASGEGTFLPDLRPPAGATGNPVVHWAPALILCRRGERTLAATYDSVLEQLQRGDVPDAAQRFMGEHDLVPRMDTHAGGPRTIYFPLPSNDAQRSIIDRIGRARGVLVQGPPGTGKSHTIVNLVSHLLATNQRVLVTSHTERALKVLRDKFPPDLAALCVTHLRGDSDARAMLESSVGEMIRRKDHRDAADEVRQEKQLESQLEQLRQQENQLLDQLEALRLSETGTLDLHG</sequence>